<sequence>MAGLTSLTVAMPAPVRMDDLVILNGLPQLKTLSLSTHGPAYNAVYPKPGRHLTKIHPDQGKSQLKRLTLEGDPFFIFWATSFFCSPSLHTFVGIVSSKLYPEQFPGLLLMPHILHLVIHSNPKVQEFSIEWKGRFRGDEAWDWHDQRLTVPEDLGKALRELRHLEKLSIKQIPIITTDFIVKVLDALPHLPSLDTLYLVPKAADQDDILELPPMEDLASIREKFPALRHLTLSMDTASDIPSDLPEIVYPGHPLETLFIVPPFGELERELTVSELIPLSAYLDRLFPNLEDITSYFEPRPDSQPNGESMDEGSVTWEAWTNLDGLLKSYQQIRDQAVHHLQQNAQAPAGEDTVDMDHE</sequence>
<accession>A0A4Q2CZ86</accession>
<gene>
    <name evidence="1" type="ORF">EST38_g14111</name>
</gene>
<keyword evidence="2" id="KW-1185">Reference proteome</keyword>
<proteinExistence type="predicted"/>
<organism evidence="1 2">
    <name type="scientific">Candolleomyces aberdarensis</name>
    <dbReference type="NCBI Taxonomy" id="2316362"/>
    <lineage>
        <taxon>Eukaryota</taxon>
        <taxon>Fungi</taxon>
        <taxon>Dikarya</taxon>
        <taxon>Basidiomycota</taxon>
        <taxon>Agaricomycotina</taxon>
        <taxon>Agaricomycetes</taxon>
        <taxon>Agaricomycetidae</taxon>
        <taxon>Agaricales</taxon>
        <taxon>Agaricineae</taxon>
        <taxon>Psathyrellaceae</taxon>
        <taxon>Candolleomyces</taxon>
    </lineage>
</organism>
<name>A0A4Q2CZ86_9AGAR</name>
<dbReference type="OrthoDB" id="2902921at2759"/>
<dbReference type="EMBL" id="SDEE01001640">
    <property type="protein sequence ID" value="RXW11742.1"/>
    <property type="molecule type" value="Genomic_DNA"/>
</dbReference>
<comment type="caution">
    <text evidence="1">The sequence shown here is derived from an EMBL/GenBank/DDBJ whole genome shotgun (WGS) entry which is preliminary data.</text>
</comment>
<reference evidence="1 2" key="1">
    <citation type="submission" date="2019-01" db="EMBL/GenBank/DDBJ databases">
        <title>Draft genome sequence of Psathyrella aberdarensis IHI B618.</title>
        <authorList>
            <person name="Buettner E."/>
            <person name="Kellner H."/>
        </authorList>
    </citation>
    <scope>NUCLEOTIDE SEQUENCE [LARGE SCALE GENOMIC DNA]</scope>
    <source>
        <strain evidence="1 2">IHI B618</strain>
    </source>
</reference>
<evidence type="ECO:0000313" key="2">
    <source>
        <dbReference type="Proteomes" id="UP000290288"/>
    </source>
</evidence>
<protein>
    <submittedName>
        <fullName evidence="1">Uncharacterized protein</fullName>
    </submittedName>
</protein>
<evidence type="ECO:0000313" key="1">
    <source>
        <dbReference type="EMBL" id="RXW11742.1"/>
    </source>
</evidence>
<dbReference type="Gene3D" id="3.80.10.10">
    <property type="entry name" value="Ribonuclease Inhibitor"/>
    <property type="match status" value="1"/>
</dbReference>
<dbReference type="Proteomes" id="UP000290288">
    <property type="component" value="Unassembled WGS sequence"/>
</dbReference>
<dbReference type="InterPro" id="IPR032675">
    <property type="entry name" value="LRR_dom_sf"/>
</dbReference>
<dbReference type="STRING" id="2316362.A0A4Q2CZ86"/>
<dbReference type="AlphaFoldDB" id="A0A4Q2CZ86"/>
<dbReference type="SUPFAM" id="SSF52047">
    <property type="entry name" value="RNI-like"/>
    <property type="match status" value="1"/>
</dbReference>